<evidence type="ECO:0008006" key="5">
    <source>
        <dbReference type="Google" id="ProtNLM"/>
    </source>
</evidence>
<proteinExistence type="predicted"/>
<reference evidence="1 3" key="1">
    <citation type="submission" date="2017-02" db="EMBL/GenBank/DDBJ databases">
        <authorList>
            <person name="Varghese N."/>
            <person name="Submissions S."/>
        </authorList>
    </citation>
    <scope>NUCLEOTIDE SEQUENCE [LARGE SCALE GENOMIC DNA]</scope>
    <source>
        <strain evidence="1 3">DSM 16775</strain>
    </source>
</reference>
<name>A0AAX2IJT5_9FLAO</name>
<dbReference type="Proteomes" id="UP000251937">
    <property type="component" value="Unassembled WGS sequence"/>
</dbReference>
<sequence>MIHFILPGDTLENIAEKIGLENPIYLKEFHNQHCLKEDFIVDDLISGKKLLLPDFITIKTYNDKNDAPFKSTKLNPKIGFNPIGFNEKFKITIKESSNTEGKTVENRFSYIASLQWMKNEFDEHLFHFTKDQFSNQNDTKMESLAIESMKSLYPIEVFVNTKGEILRTALKKEILNNFNQIKENLLDFFPDKYAKIYLEEFEYVVLNPDVFDQKMKEDWFMKNYFSSFRNPFENGKSFFEIYLNQSLLSIEQTVKLTDNKEEVLLNQTLKDKNQDNFTGKITVAKNTGMIKTLQVSHSYKEFAVLYSTEFSIENIRIFSF</sequence>
<evidence type="ECO:0000313" key="3">
    <source>
        <dbReference type="Proteomes" id="UP000190669"/>
    </source>
</evidence>
<dbReference type="AlphaFoldDB" id="A0AAX2IJT5"/>
<evidence type="ECO:0000313" key="1">
    <source>
        <dbReference type="EMBL" id="SKB48928.1"/>
    </source>
</evidence>
<protein>
    <recommendedName>
        <fullName evidence="5">LysM domain-containing protein</fullName>
    </recommendedName>
</protein>
<evidence type="ECO:0000313" key="4">
    <source>
        <dbReference type="Proteomes" id="UP000251937"/>
    </source>
</evidence>
<reference evidence="2 4" key="2">
    <citation type="submission" date="2018-06" db="EMBL/GenBank/DDBJ databases">
        <authorList>
            <consortium name="Pathogen Informatics"/>
            <person name="Doyle S."/>
        </authorList>
    </citation>
    <scope>NUCLEOTIDE SEQUENCE [LARGE SCALE GENOMIC DNA]</scope>
    <source>
        <strain evidence="2 4">NCTC11212</strain>
    </source>
</reference>
<gene>
    <name evidence="2" type="ORF">NCTC11212_01631</name>
    <name evidence="1" type="ORF">SAMN05421800_102204</name>
</gene>
<accession>A0AAX2IJT5</accession>
<keyword evidence="3" id="KW-1185">Reference proteome</keyword>
<dbReference type="EMBL" id="UAVR01000008">
    <property type="protein sequence ID" value="SQA89069.1"/>
    <property type="molecule type" value="Genomic_DNA"/>
</dbReference>
<comment type="caution">
    <text evidence="2">The sequence shown here is derived from an EMBL/GenBank/DDBJ whole genome shotgun (WGS) entry which is preliminary data.</text>
</comment>
<dbReference type="EMBL" id="FUZE01000002">
    <property type="protein sequence ID" value="SKB48928.1"/>
    <property type="molecule type" value="Genomic_DNA"/>
</dbReference>
<organism evidence="2 4">
    <name type="scientific">Chryseobacterium balustinum</name>
    <dbReference type="NCBI Taxonomy" id="246"/>
    <lineage>
        <taxon>Bacteria</taxon>
        <taxon>Pseudomonadati</taxon>
        <taxon>Bacteroidota</taxon>
        <taxon>Flavobacteriia</taxon>
        <taxon>Flavobacteriales</taxon>
        <taxon>Weeksellaceae</taxon>
        <taxon>Chryseobacterium group</taxon>
        <taxon>Chryseobacterium</taxon>
    </lineage>
</organism>
<dbReference type="Proteomes" id="UP000190669">
    <property type="component" value="Unassembled WGS sequence"/>
</dbReference>
<evidence type="ECO:0000313" key="2">
    <source>
        <dbReference type="EMBL" id="SQA89069.1"/>
    </source>
</evidence>